<sequence>MSSNFRHHLLSLSLLVGIAAPWALGRFCSGANGPLGRFCSGANQ</sequence>
<dbReference type="EMBL" id="AFCU01000397">
    <property type="protein sequence ID" value="EHC92382.1"/>
    <property type="molecule type" value="Genomic_DNA"/>
</dbReference>
<name>G5QWV0_SALSE</name>
<dbReference type="BioCyc" id="SENT913082:G120J-3904-MONOMER"/>
<evidence type="ECO:0000313" key="1">
    <source>
        <dbReference type="EMBL" id="EHC92382.1"/>
    </source>
</evidence>
<evidence type="ECO:0000313" key="2">
    <source>
        <dbReference type="Proteomes" id="UP000005065"/>
    </source>
</evidence>
<proteinExistence type="predicted"/>
<organism evidence="1 2">
    <name type="scientific">Salmonella enterica subsp. enterica serovar Senftenberg str. A4-543</name>
    <dbReference type="NCBI Taxonomy" id="913082"/>
    <lineage>
        <taxon>Bacteria</taxon>
        <taxon>Pseudomonadati</taxon>
        <taxon>Pseudomonadota</taxon>
        <taxon>Gammaproteobacteria</taxon>
        <taxon>Enterobacterales</taxon>
        <taxon>Enterobacteriaceae</taxon>
        <taxon>Salmonella</taxon>
    </lineage>
</organism>
<accession>G5QWV0</accession>
<comment type="caution">
    <text evidence="1">The sequence shown here is derived from an EMBL/GenBank/DDBJ whole genome shotgun (WGS) entry which is preliminary data.</text>
</comment>
<dbReference type="Proteomes" id="UP000005065">
    <property type="component" value="Unassembled WGS sequence"/>
</dbReference>
<gene>
    <name evidence="1" type="ORF">LTSESEN_1213</name>
</gene>
<reference evidence="1 2" key="1">
    <citation type="journal article" date="2011" name="BMC Genomics">
        <title>Genome sequencing reveals diversification of virulence factor content and possible host adaptation in distinct subpopulations of Salmonella enterica.</title>
        <authorList>
            <person name="den Bakker H.C."/>
            <person name="Moreno Switt A.I."/>
            <person name="Govoni G."/>
            <person name="Cummings C.A."/>
            <person name="Ranieri M.L."/>
            <person name="Degoricija L."/>
            <person name="Hoelzer K."/>
            <person name="Rodriguez-Rivera L.D."/>
            <person name="Brown S."/>
            <person name="Bolchacova E."/>
            <person name="Furtado M.R."/>
            <person name="Wiedmann M."/>
        </authorList>
    </citation>
    <scope>NUCLEOTIDE SEQUENCE [LARGE SCALE GENOMIC DNA]</scope>
    <source>
        <strain evidence="1 2">A4-543</strain>
    </source>
</reference>
<dbReference type="AlphaFoldDB" id="G5QWV0"/>
<protein>
    <submittedName>
        <fullName evidence="1">Uncharacterized protein</fullName>
    </submittedName>
</protein>